<dbReference type="STRING" id="297318.BK138_13530"/>
<evidence type="ECO:0008006" key="4">
    <source>
        <dbReference type="Google" id="ProtNLM"/>
    </source>
</evidence>
<evidence type="ECO:0000313" key="2">
    <source>
        <dbReference type="EMBL" id="OMF55666.1"/>
    </source>
</evidence>
<evidence type="ECO:0000256" key="1">
    <source>
        <dbReference type="SAM" id="Phobius"/>
    </source>
</evidence>
<keyword evidence="1" id="KW-0472">Membrane</keyword>
<name>A0A1R1EUZ9_9BACL</name>
<keyword evidence="1" id="KW-1133">Transmembrane helix</keyword>
<dbReference type="EMBL" id="MRTP01000002">
    <property type="protein sequence ID" value="OMF55666.1"/>
    <property type="molecule type" value="Genomic_DNA"/>
</dbReference>
<protein>
    <recommendedName>
        <fullName evidence="4">DUF2953 domain-containing protein</fullName>
    </recommendedName>
</protein>
<keyword evidence="1" id="KW-0812">Transmembrane</keyword>
<reference evidence="2 3" key="1">
    <citation type="submission" date="2016-11" db="EMBL/GenBank/DDBJ databases">
        <title>Paenibacillus species isolates.</title>
        <authorList>
            <person name="Beno S.M."/>
        </authorList>
    </citation>
    <scope>NUCLEOTIDE SEQUENCE [LARGE SCALE GENOMIC DNA]</scope>
    <source>
        <strain evidence="2 3">FSL R5-0378</strain>
    </source>
</reference>
<dbReference type="Pfam" id="PF11167">
    <property type="entry name" value="DUF2953"/>
    <property type="match status" value="1"/>
</dbReference>
<feature type="transmembrane region" description="Helical" evidence="1">
    <location>
        <begin position="145"/>
        <end position="168"/>
    </location>
</feature>
<keyword evidence="3" id="KW-1185">Reference proteome</keyword>
<feature type="transmembrane region" description="Helical" evidence="1">
    <location>
        <begin position="7"/>
        <end position="37"/>
    </location>
</feature>
<sequence length="235" mass="26920">MDRLGGLYVWIVVAIIVLLIILLVAVIMSSITITLWYSKHNKDDKAVLDVKMLYGIVKMHYEMPSLVFANMKKGFMLRLESKNSFRNGQTVGKAHINKRLLDHWADEVRIMLRSTASLKEWFYRTMQHVNIMKLDWSTNLSTGDAAWTAIATGTVWGLKTTLVGWLSFKVRMRNNPRLFVVPVFKDEPQFATELSCVARISCGYALYAGIMLMARILKVPGGPIHWFRLAKQVLR</sequence>
<gene>
    <name evidence="2" type="ORF">BK138_13530</name>
</gene>
<dbReference type="AlphaFoldDB" id="A0A1R1EUZ9"/>
<accession>A0A1R1EUZ9</accession>
<dbReference type="InterPro" id="IPR021338">
    <property type="entry name" value="DUF2953"/>
</dbReference>
<organism evidence="2 3">
    <name type="scientific">Paenibacillus rhizosphaerae</name>
    <dbReference type="NCBI Taxonomy" id="297318"/>
    <lineage>
        <taxon>Bacteria</taxon>
        <taxon>Bacillati</taxon>
        <taxon>Bacillota</taxon>
        <taxon>Bacilli</taxon>
        <taxon>Bacillales</taxon>
        <taxon>Paenibacillaceae</taxon>
        <taxon>Paenibacillus</taxon>
    </lineage>
</organism>
<evidence type="ECO:0000313" key="3">
    <source>
        <dbReference type="Proteomes" id="UP000187172"/>
    </source>
</evidence>
<dbReference type="Proteomes" id="UP000187172">
    <property type="component" value="Unassembled WGS sequence"/>
</dbReference>
<proteinExistence type="predicted"/>
<comment type="caution">
    <text evidence="2">The sequence shown here is derived from an EMBL/GenBank/DDBJ whole genome shotgun (WGS) entry which is preliminary data.</text>
</comment>